<accession>S7PU51</accession>
<dbReference type="EMBL" id="KB469313">
    <property type="protein sequence ID" value="EPQ50857.1"/>
    <property type="molecule type" value="Genomic_DNA"/>
</dbReference>
<dbReference type="Proteomes" id="UP000030669">
    <property type="component" value="Unassembled WGS sequence"/>
</dbReference>
<evidence type="ECO:0000313" key="2">
    <source>
        <dbReference type="Proteomes" id="UP000030669"/>
    </source>
</evidence>
<name>S7PU51_GLOTA</name>
<dbReference type="GeneID" id="19309899"/>
<gene>
    <name evidence="1" type="ORF">GLOTRDRAFT_96778</name>
</gene>
<proteinExistence type="predicted"/>
<dbReference type="KEGG" id="gtr:GLOTRDRAFT_96778"/>
<sequence length="645" mass="71563">MSRKRLVVPTFHRVFFKEKTISAHASYVYSIAQTLPYELMLPIIRECLENQSEYGRPHHAIGPPPGMPLSTFVENQRAKTLHNQKILSPLLLVCQNWYIPARSLLYTAAALKTLDDVDSLASTLTGNPELARAVQSLYLVENVSSGRLSLQAMMAKTRYERRLRALLDACPSVTSLIIQLPFFKPEIQLSALGISSRIRSLTLNGRLECVNLSMPSPCLHLPPLHPEFLGTSLELPHLEELCLTLLELPPIQWPRLPALRTLRFVLCRFTRDTYPWIHNSDLRILELTGAVVIGSFFSLLDALQSKSLVTLESLKIGGGQGCLYNILGRLDFSALPALRSLTINLHMLARVEAEVTPAGLERAWQLRDLTIICGPHSLDIDELHKAQEIEREFTFIITNFISDPSVLPFLKLLAIVGDSEVWEGCEDTEHSVSRIDLLAIRCESRNVKLDKHLTPRVIPAQYPCVETADIATLQTYSGFEDRQVNVRILGATGLDCALSIKTKQEALQGKVYFRMSHSRGKGDETNSALCSGRVSASVLVPRNPDSSGYMISDAIMPSNDEGPKKVPYGISDNPWLLGLRELEWLDWVTNDEDEVAEHIQTAGSSQGPQSYHLGINAFATSNVVRNVTGEDDQEAGPSAGGRSSS</sequence>
<dbReference type="RefSeq" id="XP_007870740.1">
    <property type="nucleotide sequence ID" value="XM_007872549.1"/>
</dbReference>
<organism evidence="1 2">
    <name type="scientific">Gloeophyllum trabeum (strain ATCC 11539 / FP-39264 / Madison 617)</name>
    <name type="common">Brown rot fungus</name>
    <dbReference type="NCBI Taxonomy" id="670483"/>
    <lineage>
        <taxon>Eukaryota</taxon>
        <taxon>Fungi</taxon>
        <taxon>Dikarya</taxon>
        <taxon>Basidiomycota</taxon>
        <taxon>Agaricomycotina</taxon>
        <taxon>Agaricomycetes</taxon>
        <taxon>Gloeophyllales</taxon>
        <taxon>Gloeophyllaceae</taxon>
        <taxon>Gloeophyllum</taxon>
    </lineage>
</organism>
<dbReference type="AlphaFoldDB" id="S7PU51"/>
<dbReference type="SUPFAM" id="SSF52047">
    <property type="entry name" value="RNI-like"/>
    <property type="match status" value="1"/>
</dbReference>
<reference evidence="1 2" key="1">
    <citation type="journal article" date="2012" name="Science">
        <title>The Paleozoic origin of enzymatic lignin decomposition reconstructed from 31 fungal genomes.</title>
        <authorList>
            <person name="Floudas D."/>
            <person name="Binder M."/>
            <person name="Riley R."/>
            <person name="Barry K."/>
            <person name="Blanchette R.A."/>
            <person name="Henrissat B."/>
            <person name="Martinez A.T."/>
            <person name="Otillar R."/>
            <person name="Spatafora J.W."/>
            <person name="Yadav J.S."/>
            <person name="Aerts A."/>
            <person name="Benoit I."/>
            <person name="Boyd A."/>
            <person name="Carlson A."/>
            <person name="Copeland A."/>
            <person name="Coutinho P.M."/>
            <person name="de Vries R.P."/>
            <person name="Ferreira P."/>
            <person name="Findley K."/>
            <person name="Foster B."/>
            <person name="Gaskell J."/>
            <person name="Glotzer D."/>
            <person name="Gorecki P."/>
            <person name="Heitman J."/>
            <person name="Hesse C."/>
            <person name="Hori C."/>
            <person name="Igarashi K."/>
            <person name="Jurgens J.A."/>
            <person name="Kallen N."/>
            <person name="Kersten P."/>
            <person name="Kohler A."/>
            <person name="Kuees U."/>
            <person name="Kumar T.K.A."/>
            <person name="Kuo A."/>
            <person name="LaButti K."/>
            <person name="Larrondo L.F."/>
            <person name="Lindquist E."/>
            <person name="Ling A."/>
            <person name="Lombard V."/>
            <person name="Lucas S."/>
            <person name="Lundell T."/>
            <person name="Martin R."/>
            <person name="McLaughlin D.J."/>
            <person name="Morgenstern I."/>
            <person name="Morin E."/>
            <person name="Murat C."/>
            <person name="Nagy L.G."/>
            <person name="Nolan M."/>
            <person name="Ohm R.A."/>
            <person name="Patyshakuliyeva A."/>
            <person name="Rokas A."/>
            <person name="Ruiz-Duenas F.J."/>
            <person name="Sabat G."/>
            <person name="Salamov A."/>
            <person name="Samejima M."/>
            <person name="Schmutz J."/>
            <person name="Slot J.C."/>
            <person name="St John F."/>
            <person name="Stenlid J."/>
            <person name="Sun H."/>
            <person name="Sun S."/>
            <person name="Syed K."/>
            <person name="Tsang A."/>
            <person name="Wiebenga A."/>
            <person name="Young D."/>
            <person name="Pisabarro A."/>
            <person name="Eastwood D.C."/>
            <person name="Martin F."/>
            <person name="Cullen D."/>
            <person name="Grigoriev I.V."/>
            <person name="Hibbett D.S."/>
        </authorList>
    </citation>
    <scope>NUCLEOTIDE SEQUENCE [LARGE SCALE GENOMIC DNA]</scope>
    <source>
        <strain evidence="1 2">ATCC 11539</strain>
    </source>
</reference>
<protein>
    <submittedName>
        <fullName evidence="1">Uncharacterized protein</fullName>
    </submittedName>
</protein>
<keyword evidence="2" id="KW-1185">Reference proteome</keyword>
<evidence type="ECO:0000313" key="1">
    <source>
        <dbReference type="EMBL" id="EPQ50857.1"/>
    </source>
</evidence>
<dbReference type="HOGENOM" id="CLU_424553_0_0_1"/>